<evidence type="ECO:0008006" key="3">
    <source>
        <dbReference type="Google" id="ProtNLM"/>
    </source>
</evidence>
<dbReference type="AlphaFoldDB" id="A8ZW24"/>
<dbReference type="RefSeq" id="WP_012175870.1">
    <property type="nucleotide sequence ID" value="NC_009943.1"/>
</dbReference>
<keyword evidence="2" id="KW-1185">Reference proteome</keyword>
<dbReference type="Gene3D" id="3.20.20.370">
    <property type="entry name" value="Glycoside hydrolase/deacetylase"/>
    <property type="match status" value="1"/>
</dbReference>
<dbReference type="GO" id="GO:0005975">
    <property type="term" value="P:carbohydrate metabolic process"/>
    <property type="evidence" value="ECO:0007669"/>
    <property type="project" value="InterPro"/>
</dbReference>
<dbReference type="KEGG" id="dol:Dole_2454"/>
<accession>A8ZW24</accession>
<dbReference type="PANTHER" id="PTHR30105">
    <property type="entry name" value="UNCHARACTERIZED YIBQ-RELATED"/>
    <property type="match status" value="1"/>
</dbReference>
<dbReference type="OrthoDB" id="9784811at2"/>
<organism evidence="1 2">
    <name type="scientific">Desulfosudis oleivorans (strain DSM 6200 / JCM 39069 / Hxd3)</name>
    <name type="common">Desulfococcus oleovorans</name>
    <dbReference type="NCBI Taxonomy" id="96561"/>
    <lineage>
        <taxon>Bacteria</taxon>
        <taxon>Pseudomonadati</taxon>
        <taxon>Thermodesulfobacteriota</taxon>
        <taxon>Desulfobacteria</taxon>
        <taxon>Desulfobacterales</taxon>
        <taxon>Desulfosudaceae</taxon>
        <taxon>Desulfosudis</taxon>
    </lineage>
</organism>
<protein>
    <recommendedName>
        <fullName evidence="3">Divergent polysaccharide deacetylase family protein</fullName>
    </recommendedName>
</protein>
<dbReference type="Proteomes" id="UP000008561">
    <property type="component" value="Chromosome"/>
</dbReference>
<sequence length="315" mass="33941">MKKKRRTPATARKASAPSTPGHYLKILAGALLLVGILGAAALVGLVFLPDTPPDRTAGQPDVPARRPPFEVYPETDRLPDSPPCGPAHAPSARPKVAIIIDDMGYDRALAGRFVNLGIPLTFSILPHSPRGREIARTARQKGIEIMLHLPMEPDEYPAVNPGDGVLLTSMGPDELIARMENNLNDISHVAGVNNHMGSKMTADSARMYQVFSVLKKHGLFFVDSRTTPESQCRPAARLLQVPFAERDVFLDNDSDVAAIEAQIDRLIAVAKRNGKAVAIGHAHGSTCTALEKHLAALTQQVELVPASHLVCLVPR</sequence>
<name>A8ZW24_DESOH</name>
<reference evidence="1 2" key="1">
    <citation type="submission" date="2007-10" db="EMBL/GenBank/DDBJ databases">
        <title>Complete sequence of Desulfococcus oleovorans Hxd3.</title>
        <authorList>
            <consortium name="US DOE Joint Genome Institute"/>
            <person name="Copeland A."/>
            <person name="Lucas S."/>
            <person name="Lapidus A."/>
            <person name="Barry K."/>
            <person name="Glavina del Rio T."/>
            <person name="Dalin E."/>
            <person name="Tice H."/>
            <person name="Pitluck S."/>
            <person name="Kiss H."/>
            <person name="Brettin T."/>
            <person name="Bruce D."/>
            <person name="Detter J.C."/>
            <person name="Han C."/>
            <person name="Schmutz J."/>
            <person name="Larimer F."/>
            <person name="Land M."/>
            <person name="Hauser L."/>
            <person name="Kyrpides N."/>
            <person name="Kim E."/>
            <person name="Wawrik B."/>
            <person name="Richardson P."/>
        </authorList>
    </citation>
    <scope>NUCLEOTIDE SEQUENCE [LARGE SCALE GENOMIC DNA]</scope>
    <source>
        <strain evidence="2">DSM 6200 / JCM 39069 / Hxd3</strain>
    </source>
</reference>
<evidence type="ECO:0000313" key="1">
    <source>
        <dbReference type="EMBL" id="ABW68258.1"/>
    </source>
</evidence>
<dbReference type="CDD" id="cd10936">
    <property type="entry name" value="CE4_DAC2"/>
    <property type="match status" value="1"/>
</dbReference>
<evidence type="ECO:0000313" key="2">
    <source>
        <dbReference type="Proteomes" id="UP000008561"/>
    </source>
</evidence>
<dbReference type="SUPFAM" id="SSF88713">
    <property type="entry name" value="Glycoside hydrolase/deacetylase"/>
    <property type="match status" value="1"/>
</dbReference>
<dbReference type="InterPro" id="IPR011330">
    <property type="entry name" value="Glyco_hydro/deAcase_b/a-brl"/>
</dbReference>
<proteinExistence type="predicted"/>
<dbReference type="PANTHER" id="PTHR30105:SF2">
    <property type="entry name" value="DIVERGENT POLYSACCHARIDE DEACETYLASE SUPERFAMILY"/>
    <property type="match status" value="1"/>
</dbReference>
<dbReference type="EMBL" id="CP000859">
    <property type="protein sequence ID" value="ABW68258.1"/>
    <property type="molecule type" value="Genomic_DNA"/>
</dbReference>
<dbReference type="HOGENOM" id="CLU_041643_5_0_7"/>
<gene>
    <name evidence="1" type="ordered locus">Dole_2454</name>
</gene>
<dbReference type="InterPro" id="IPR006837">
    <property type="entry name" value="Divergent_DAC"/>
</dbReference>
<dbReference type="STRING" id="96561.Dole_2454"/>
<dbReference type="Pfam" id="PF04748">
    <property type="entry name" value="Polysacc_deac_2"/>
    <property type="match status" value="1"/>
</dbReference>
<dbReference type="eggNOG" id="COG2861">
    <property type="taxonomic scope" value="Bacteria"/>
</dbReference>